<dbReference type="NCBIfam" id="NF003810">
    <property type="entry name" value="PRK05399.1"/>
    <property type="match status" value="1"/>
</dbReference>
<keyword evidence="7 9" id="KW-0234">DNA repair</keyword>
<comment type="caution">
    <text evidence="12">The sequence shown here is derived from an EMBL/GenBank/DDBJ whole genome shotgun (WGS) entry which is preliminary data.</text>
</comment>
<dbReference type="Pfam" id="PF00488">
    <property type="entry name" value="MutS_V"/>
    <property type="match status" value="1"/>
</dbReference>
<dbReference type="PIRSF" id="PIRSF037677">
    <property type="entry name" value="DNA_mis_repair_Msh6"/>
    <property type="match status" value="1"/>
</dbReference>
<dbReference type="GO" id="GO:0005829">
    <property type="term" value="C:cytosol"/>
    <property type="evidence" value="ECO:0007669"/>
    <property type="project" value="TreeGrafter"/>
</dbReference>
<dbReference type="CDD" id="cd03284">
    <property type="entry name" value="ABC_MutS1"/>
    <property type="match status" value="1"/>
</dbReference>
<dbReference type="InterPro" id="IPR005748">
    <property type="entry name" value="DNA_mismatch_repair_MutS"/>
</dbReference>
<dbReference type="GO" id="GO:0003684">
    <property type="term" value="F:damaged DNA binding"/>
    <property type="evidence" value="ECO:0007669"/>
    <property type="project" value="UniProtKB-UniRule"/>
</dbReference>
<dbReference type="GO" id="GO:0030983">
    <property type="term" value="F:mismatched DNA binding"/>
    <property type="evidence" value="ECO:0007669"/>
    <property type="project" value="InterPro"/>
</dbReference>
<dbReference type="Pfam" id="PF01624">
    <property type="entry name" value="MutS_I"/>
    <property type="match status" value="1"/>
</dbReference>
<evidence type="ECO:0000256" key="1">
    <source>
        <dbReference type="ARBA" id="ARBA00006271"/>
    </source>
</evidence>
<dbReference type="Gene3D" id="3.40.50.300">
    <property type="entry name" value="P-loop containing nucleotide triphosphate hydrolases"/>
    <property type="match status" value="1"/>
</dbReference>
<keyword evidence="4 9" id="KW-0227">DNA damage</keyword>
<organism evidence="12">
    <name type="scientific">Fervidobacterium thailandense</name>
    <dbReference type="NCBI Taxonomy" id="1008305"/>
    <lineage>
        <taxon>Bacteria</taxon>
        <taxon>Thermotogati</taxon>
        <taxon>Thermotogota</taxon>
        <taxon>Thermotogae</taxon>
        <taxon>Thermotogales</taxon>
        <taxon>Fervidobacteriaceae</taxon>
        <taxon>Fervidobacterium</taxon>
    </lineage>
</organism>
<dbReference type="SMART" id="SM00533">
    <property type="entry name" value="MUTSd"/>
    <property type="match status" value="1"/>
</dbReference>
<feature type="domain" description="DNA mismatch repair proteins mutS family" evidence="11">
    <location>
        <begin position="678"/>
        <end position="694"/>
    </location>
</feature>
<dbReference type="PROSITE" id="PS00486">
    <property type="entry name" value="DNA_MISMATCH_REPAIR_2"/>
    <property type="match status" value="1"/>
</dbReference>
<evidence type="ECO:0000256" key="6">
    <source>
        <dbReference type="ARBA" id="ARBA00023125"/>
    </source>
</evidence>
<dbReference type="AlphaFoldDB" id="A0A7C4GBH1"/>
<dbReference type="Gene3D" id="3.30.420.110">
    <property type="entry name" value="MutS, connector domain"/>
    <property type="match status" value="1"/>
</dbReference>
<evidence type="ECO:0000256" key="2">
    <source>
        <dbReference type="ARBA" id="ARBA00021982"/>
    </source>
</evidence>
<dbReference type="InterPro" id="IPR036187">
    <property type="entry name" value="DNA_mismatch_repair_MutS_sf"/>
</dbReference>
<dbReference type="InterPro" id="IPR000432">
    <property type="entry name" value="DNA_mismatch_repair_MutS_C"/>
</dbReference>
<protein>
    <recommendedName>
        <fullName evidence="2 9">DNA mismatch repair protein MutS</fullName>
    </recommendedName>
</protein>
<dbReference type="InterPro" id="IPR045076">
    <property type="entry name" value="MutS"/>
</dbReference>
<keyword evidence="5 9" id="KW-0067">ATP-binding</keyword>
<evidence type="ECO:0000256" key="5">
    <source>
        <dbReference type="ARBA" id="ARBA00022840"/>
    </source>
</evidence>
<dbReference type="EMBL" id="DSZY01000010">
    <property type="protein sequence ID" value="HGU39957.1"/>
    <property type="molecule type" value="Genomic_DNA"/>
</dbReference>
<proteinExistence type="inferred from homology"/>
<name>A0A7C4GBH1_9BACT</name>
<evidence type="ECO:0000259" key="11">
    <source>
        <dbReference type="PROSITE" id="PS00486"/>
    </source>
</evidence>
<keyword evidence="3 9" id="KW-0547">Nucleotide-binding</keyword>
<dbReference type="GO" id="GO:0006298">
    <property type="term" value="P:mismatch repair"/>
    <property type="evidence" value="ECO:0007669"/>
    <property type="project" value="UniProtKB-UniRule"/>
</dbReference>
<dbReference type="InterPro" id="IPR007695">
    <property type="entry name" value="DNA_mismatch_repair_MutS-lik_N"/>
</dbReference>
<dbReference type="SUPFAM" id="SSF53150">
    <property type="entry name" value="DNA repair protein MutS, domain II"/>
    <property type="match status" value="1"/>
</dbReference>
<dbReference type="Gene3D" id="1.10.1420.10">
    <property type="match status" value="2"/>
</dbReference>
<dbReference type="InterPro" id="IPR027417">
    <property type="entry name" value="P-loop_NTPase"/>
</dbReference>
<evidence type="ECO:0000256" key="8">
    <source>
        <dbReference type="ARBA" id="ARBA00024647"/>
    </source>
</evidence>
<dbReference type="FunFam" id="3.40.1170.10:FF:000001">
    <property type="entry name" value="DNA mismatch repair protein MutS"/>
    <property type="match status" value="1"/>
</dbReference>
<evidence type="ECO:0000256" key="7">
    <source>
        <dbReference type="ARBA" id="ARBA00023204"/>
    </source>
</evidence>
<feature type="binding site" evidence="9">
    <location>
        <begin position="604"/>
        <end position="611"/>
    </location>
    <ligand>
        <name>ATP</name>
        <dbReference type="ChEBI" id="CHEBI:30616"/>
    </ligand>
</feature>
<comment type="function">
    <text evidence="8 9">This protein is involved in the repair of mismatches in DNA. It is possible that it carries out the mismatch recognition step. This protein has a weak ATPase activity.</text>
</comment>
<evidence type="ECO:0000256" key="3">
    <source>
        <dbReference type="ARBA" id="ARBA00022741"/>
    </source>
</evidence>
<dbReference type="SUPFAM" id="SSF52540">
    <property type="entry name" value="P-loop containing nucleoside triphosphate hydrolases"/>
    <property type="match status" value="1"/>
</dbReference>
<evidence type="ECO:0000256" key="9">
    <source>
        <dbReference type="HAMAP-Rule" id="MF_00096"/>
    </source>
</evidence>
<sequence length="821" mass="93692">MTQPNKGDLFGNVKLTPMMKQYMEIKEKYKDAILLFRLGDFYEAFFDDAHTVSKVLNIVLTKRQDAPMAGIPYHALDNYLKKLVDAGYKVAICEQMEDPSTAKGIVRREVTRVITPGTIIEDELLTNDSNFLMSLFENTDGVIHAVLSDPSTGDVVITKFEDSEELIDFVATHKISQIICPERFGEKLSGVVNVFIDKLDEWYYTDSEETIKQAYGLASIDHFELGVSLKPFGALVKYIKYTLNKDAKLKVPKFLEESMYMTLDLTTVENLSLLPGERGKNLYDVLNKTRTPMGARLLKWVILHPLKDRMSIERRLNIVEVFSEDFLLTNEVREYLDGVYDVERIVSRLEYDNAKPKDLVSLRVTLEVVEPLRDALMTNERLKEIISGIPDLTEVKEEITKTIEDTIEGELGEGKIIKQGVSKELDEYRELLYHSEEKLREFEEKERIRTGIQKLKVSFNNVFGYYIEVPKGQVKNVPDYYTRVQTLVNAERFTTPELKEFEQKILAAKEKVETLERLIFKELCDKIKTKVNELRTLAEMLSWIDLYTTFAYVAKQYGYTRPRLSENEFHIVAGRHPVVERFVSEFVPNDTHMDKNVRMFILTGPNMSGKSTYIRQVGLIALMAQIGSFVPAKEAVIPVFDRIFTRMGARDDISTGKSTFLTEMNEVALILNKATERSLVLLDEVGRGTSTFDGISIAWAMSEYIYNEIKCKTIFATHFTELTELGSVYSGIKNYTVDVKETKDGVIFLHKVVEGVADRSYGIEVAAIAGLPESIILRAKEILDVIVEKSDIEKKVGILKEGQMKKLKAKKAVPEGQLRLF</sequence>
<dbReference type="Pfam" id="PF05192">
    <property type="entry name" value="MutS_III"/>
    <property type="match status" value="1"/>
</dbReference>
<dbReference type="GO" id="GO:0140664">
    <property type="term" value="F:ATP-dependent DNA damage sensor activity"/>
    <property type="evidence" value="ECO:0007669"/>
    <property type="project" value="InterPro"/>
</dbReference>
<dbReference type="NCBIfam" id="TIGR01070">
    <property type="entry name" value="mutS1"/>
    <property type="match status" value="1"/>
</dbReference>
<reference evidence="12" key="1">
    <citation type="journal article" date="2020" name="mSystems">
        <title>Genome- and Community-Level Interaction Insights into Carbon Utilization and Element Cycling Functions of Hydrothermarchaeota in Hydrothermal Sediment.</title>
        <authorList>
            <person name="Zhou Z."/>
            <person name="Liu Y."/>
            <person name="Xu W."/>
            <person name="Pan J."/>
            <person name="Luo Z.H."/>
            <person name="Li M."/>
        </authorList>
    </citation>
    <scope>NUCLEOTIDE SEQUENCE [LARGE SCALE GENOMIC DNA]</scope>
    <source>
        <strain evidence="12">SpSt-609</strain>
    </source>
</reference>
<dbReference type="InterPro" id="IPR016151">
    <property type="entry name" value="DNA_mismatch_repair_MutS_N"/>
</dbReference>
<comment type="similarity">
    <text evidence="1 9 10">Belongs to the DNA mismatch repair MutS family.</text>
</comment>
<evidence type="ECO:0000256" key="4">
    <source>
        <dbReference type="ARBA" id="ARBA00022763"/>
    </source>
</evidence>
<dbReference type="GO" id="GO:0005524">
    <property type="term" value="F:ATP binding"/>
    <property type="evidence" value="ECO:0007669"/>
    <property type="project" value="UniProtKB-UniRule"/>
</dbReference>
<dbReference type="SMART" id="SM00534">
    <property type="entry name" value="MUTSac"/>
    <property type="match status" value="1"/>
</dbReference>
<dbReference type="HAMAP" id="MF_00096">
    <property type="entry name" value="MutS"/>
    <property type="match status" value="1"/>
</dbReference>
<gene>
    <name evidence="9 12" type="primary">mutS</name>
    <name evidence="12" type="ORF">ENT77_01990</name>
</gene>
<evidence type="ECO:0000256" key="10">
    <source>
        <dbReference type="RuleBase" id="RU003756"/>
    </source>
</evidence>
<dbReference type="SUPFAM" id="SSF48334">
    <property type="entry name" value="DNA repair protein MutS, domain III"/>
    <property type="match status" value="1"/>
</dbReference>
<dbReference type="Pfam" id="PF05188">
    <property type="entry name" value="MutS_II"/>
    <property type="match status" value="1"/>
</dbReference>
<dbReference type="InterPro" id="IPR036678">
    <property type="entry name" value="MutS_con_dom_sf"/>
</dbReference>
<dbReference type="InterPro" id="IPR007696">
    <property type="entry name" value="DNA_mismatch_repair_MutS_core"/>
</dbReference>
<dbReference type="Pfam" id="PF05190">
    <property type="entry name" value="MutS_IV"/>
    <property type="match status" value="1"/>
</dbReference>
<accession>A0A7C4GBH1</accession>
<dbReference type="SUPFAM" id="SSF55271">
    <property type="entry name" value="DNA repair protein MutS, domain I"/>
    <property type="match status" value="1"/>
</dbReference>
<evidence type="ECO:0000313" key="12">
    <source>
        <dbReference type="EMBL" id="HGU39957.1"/>
    </source>
</evidence>
<dbReference type="Gene3D" id="3.40.1170.10">
    <property type="entry name" value="DNA repair protein MutS, domain I"/>
    <property type="match status" value="1"/>
</dbReference>
<dbReference type="PANTHER" id="PTHR11361">
    <property type="entry name" value="DNA MISMATCH REPAIR PROTEIN MUTS FAMILY MEMBER"/>
    <property type="match status" value="1"/>
</dbReference>
<dbReference type="FunFam" id="3.40.50.300:FF:000870">
    <property type="entry name" value="MutS protein homolog 4"/>
    <property type="match status" value="1"/>
</dbReference>
<dbReference type="PANTHER" id="PTHR11361:SF34">
    <property type="entry name" value="DNA MISMATCH REPAIR PROTEIN MSH1, MITOCHONDRIAL"/>
    <property type="match status" value="1"/>
</dbReference>
<keyword evidence="6 9" id="KW-0238">DNA-binding</keyword>
<dbReference type="InterPro" id="IPR007861">
    <property type="entry name" value="DNA_mismatch_repair_MutS_clamp"/>
</dbReference>
<dbReference type="InterPro" id="IPR007860">
    <property type="entry name" value="DNA_mmatch_repair_MutS_con_dom"/>
</dbReference>
<dbReference type="InterPro" id="IPR017261">
    <property type="entry name" value="DNA_mismatch_repair_MutS/MSH"/>
</dbReference>